<protein>
    <recommendedName>
        <fullName evidence="10">Myb-like DNA-binding domain-containing protein</fullName>
    </recommendedName>
</protein>
<gene>
    <name evidence="8" type="ORF">LY79DRAFT_570260</name>
</gene>
<dbReference type="Pfam" id="PF00249">
    <property type="entry name" value="Myb_DNA-binding"/>
    <property type="match status" value="1"/>
</dbReference>
<dbReference type="GO" id="GO:0019185">
    <property type="term" value="C:snRNA-activating protein complex"/>
    <property type="evidence" value="ECO:0007669"/>
    <property type="project" value="TreeGrafter"/>
</dbReference>
<feature type="domain" description="HTH myb-type" evidence="7">
    <location>
        <begin position="58"/>
        <end position="112"/>
    </location>
</feature>
<dbReference type="InterPro" id="IPR001005">
    <property type="entry name" value="SANT/Myb"/>
</dbReference>
<dbReference type="GO" id="GO:0000978">
    <property type="term" value="F:RNA polymerase II cis-regulatory region sequence-specific DNA binding"/>
    <property type="evidence" value="ECO:0007669"/>
    <property type="project" value="TreeGrafter"/>
</dbReference>
<feature type="domain" description="Myb-like" evidence="6">
    <location>
        <begin position="58"/>
        <end position="108"/>
    </location>
</feature>
<organism evidence="8 9">
    <name type="scientific">Colletotrichum navitas</name>
    <dbReference type="NCBI Taxonomy" id="681940"/>
    <lineage>
        <taxon>Eukaryota</taxon>
        <taxon>Fungi</taxon>
        <taxon>Dikarya</taxon>
        <taxon>Ascomycota</taxon>
        <taxon>Pezizomycotina</taxon>
        <taxon>Sordariomycetes</taxon>
        <taxon>Hypocreomycetidae</taxon>
        <taxon>Glomerellales</taxon>
        <taxon>Glomerellaceae</taxon>
        <taxon>Colletotrichum</taxon>
        <taxon>Colletotrichum graminicola species complex</taxon>
    </lineage>
</organism>
<dbReference type="CDD" id="cd00167">
    <property type="entry name" value="SANT"/>
    <property type="match status" value="3"/>
</dbReference>
<keyword evidence="2" id="KW-0238">DNA-binding</keyword>
<evidence type="ECO:0000256" key="5">
    <source>
        <dbReference type="SAM" id="MobiDB-lite"/>
    </source>
</evidence>
<dbReference type="Pfam" id="PF13921">
    <property type="entry name" value="Myb_DNA-bind_6"/>
    <property type="match status" value="1"/>
</dbReference>
<dbReference type="RefSeq" id="XP_060408318.1">
    <property type="nucleotide sequence ID" value="XM_060559137.1"/>
</dbReference>
<feature type="region of interest" description="Disordered" evidence="5">
    <location>
        <begin position="185"/>
        <end position="224"/>
    </location>
</feature>
<feature type="region of interest" description="Disordered" evidence="5">
    <location>
        <begin position="285"/>
        <end position="306"/>
    </location>
</feature>
<evidence type="ECO:0000256" key="3">
    <source>
        <dbReference type="ARBA" id="ARBA00023163"/>
    </source>
</evidence>
<evidence type="ECO:0000256" key="4">
    <source>
        <dbReference type="ARBA" id="ARBA00023242"/>
    </source>
</evidence>
<keyword evidence="9" id="KW-1185">Reference proteome</keyword>
<dbReference type="InterPro" id="IPR051575">
    <property type="entry name" value="Myb-like_DNA-bd"/>
</dbReference>
<dbReference type="FunFam" id="1.10.10.60:FF:000016">
    <property type="entry name" value="Transcriptional activator Myb isoform A"/>
    <property type="match status" value="1"/>
</dbReference>
<dbReference type="EMBL" id="JAHLJV010000110">
    <property type="protein sequence ID" value="KAK1570163.1"/>
    <property type="molecule type" value="Genomic_DNA"/>
</dbReference>
<keyword evidence="1" id="KW-0805">Transcription regulation</keyword>
<reference evidence="8" key="1">
    <citation type="submission" date="2021-06" db="EMBL/GenBank/DDBJ databases">
        <title>Comparative genomics, transcriptomics and evolutionary studies reveal genomic signatures of adaptation to plant cell wall in hemibiotrophic fungi.</title>
        <authorList>
            <consortium name="DOE Joint Genome Institute"/>
            <person name="Baroncelli R."/>
            <person name="Diaz J.F."/>
            <person name="Benocci T."/>
            <person name="Peng M."/>
            <person name="Battaglia E."/>
            <person name="Haridas S."/>
            <person name="Andreopoulos W."/>
            <person name="Labutti K."/>
            <person name="Pangilinan J."/>
            <person name="Floch G.L."/>
            <person name="Makela M.R."/>
            <person name="Henrissat B."/>
            <person name="Grigoriev I.V."/>
            <person name="Crouch J.A."/>
            <person name="De Vries R.P."/>
            <person name="Sukno S.A."/>
            <person name="Thon M.R."/>
        </authorList>
    </citation>
    <scope>NUCLEOTIDE SEQUENCE</scope>
    <source>
        <strain evidence="8">CBS 125086</strain>
    </source>
</reference>
<evidence type="ECO:0000259" key="7">
    <source>
        <dbReference type="PROSITE" id="PS51294"/>
    </source>
</evidence>
<dbReference type="PROSITE" id="PS50090">
    <property type="entry name" value="MYB_LIKE"/>
    <property type="match status" value="3"/>
</dbReference>
<feature type="region of interest" description="Disordered" evidence="5">
    <location>
        <begin position="160"/>
        <end position="179"/>
    </location>
</feature>
<feature type="domain" description="Myb-like" evidence="6">
    <location>
        <begin position="2"/>
        <end position="57"/>
    </location>
</feature>
<dbReference type="GO" id="GO:0042795">
    <property type="term" value="P:snRNA transcription by RNA polymerase II"/>
    <property type="evidence" value="ECO:0007669"/>
    <property type="project" value="TreeGrafter"/>
</dbReference>
<evidence type="ECO:0000313" key="8">
    <source>
        <dbReference type="EMBL" id="KAK1570163.1"/>
    </source>
</evidence>
<keyword evidence="4" id="KW-0539">Nucleus</keyword>
<dbReference type="PANTHER" id="PTHR46621:SF1">
    <property type="entry name" value="SNRNA-ACTIVATING PROTEIN COMPLEX SUBUNIT 4"/>
    <property type="match status" value="1"/>
</dbReference>
<name>A0AAD8PLY3_9PEZI</name>
<dbReference type="AlphaFoldDB" id="A0AAD8PLY3"/>
<evidence type="ECO:0000313" key="9">
    <source>
        <dbReference type="Proteomes" id="UP001230504"/>
    </source>
</evidence>
<dbReference type="InterPro" id="IPR017930">
    <property type="entry name" value="Myb_dom"/>
</dbReference>
<dbReference type="SMART" id="SM00717">
    <property type="entry name" value="SANT"/>
    <property type="match status" value="3"/>
</dbReference>
<dbReference type="Gene3D" id="1.10.10.60">
    <property type="entry name" value="Homeodomain-like"/>
    <property type="match status" value="3"/>
</dbReference>
<feature type="domain" description="HTH myb-type" evidence="7">
    <location>
        <begin position="113"/>
        <end position="164"/>
    </location>
</feature>
<dbReference type="PROSITE" id="PS51294">
    <property type="entry name" value="HTH_MYB"/>
    <property type="match status" value="2"/>
</dbReference>
<evidence type="ECO:0008006" key="10">
    <source>
        <dbReference type="Google" id="ProtNLM"/>
    </source>
</evidence>
<evidence type="ECO:0000256" key="2">
    <source>
        <dbReference type="ARBA" id="ARBA00023125"/>
    </source>
</evidence>
<comment type="caution">
    <text evidence="8">The sequence shown here is derived from an EMBL/GenBank/DDBJ whole genome shotgun (WGS) entry which is preliminary data.</text>
</comment>
<dbReference type="SUPFAM" id="SSF46689">
    <property type="entry name" value="Homeodomain-like"/>
    <property type="match status" value="2"/>
</dbReference>
<evidence type="ECO:0000256" key="1">
    <source>
        <dbReference type="ARBA" id="ARBA00023015"/>
    </source>
</evidence>
<feature type="compositionally biased region" description="Polar residues" evidence="5">
    <location>
        <begin position="290"/>
        <end position="300"/>
    </location>
</feature>
<keyword evidence="3" id="KW-0804">Transcription</keyword>
<proteinExistence type="predicted"/>
<dbReference type="InterPro" id="IPR009057">
    <property type="entry name" value="Homeodomain-like_sf"/>
</dbReference>
<dbReference type="GO" id="GO:0001006">
    <property type="term" value="F:RNA polymerase III type 3 promoter sequence-specific DNA binding"/>
    <property type="evidence" value="ECO:0007669"/>
    <property type="project" value="TreeGrafter"/>
</dbReference>
<feature type="compositionally biased region" description="Basic and acidic residues" evidence="5">
    <location>
        <begin position="378"/>
        <end position="387"/>
    </location>
</feature>
<feature type="domain" description="Myb-like" evidence="6">
    <location>
        <begin position="109"/>
        <end position="155"/>
    </location>
</feature>
<dbReference type="PANTHER" id="PTHR46621">
    <property type="entry name" value="SNRNA-ACTIVATING PROTEIN COMPLEX SUBUNIT 4"/>
    <property type="match status" value="1"/>
</dbReference>
<dbReference type="Proteomes" id="UP001230504">
    <property type="component" value="Unassembled WGS sequence"/>
</dbReference>
<feature type="compositionally biased region" description="Low complexity" evidence="5">
    <location>
        <begin position="202"/>
        <end position="215"/>
    </location>
</feature>
<sequence>MPPTRERRWWTTQEDDTLKKEVQVKMRQDGSVQSWNDIAMSLPGRTNKDCRKRWAKIQVDIRKGAWTQEEDERLHKAVLQFGSKWSQVGAMVQSRNADQCAKRWQHVLGPNVKHCSWTPEEDSKLLHAMTKFGNNWKQIGLTELPDRSTHDLRNRSLILGRRSRHAQAKDPNSSPQSFPYAIDEEMAKNGPDGDDEGEENCNGDGDNSLDGGSESELTDSSGKQKHQFLMDMDLLAEEPVKAAELGAGRTIVANYQHSHTSRVVPALDLQGNIISTLKMFDPSRIDTPDHSSANSVSPTPDSDWISWPNSLDADTSVWPESGPSWWDEGPAGQNCLHDFGYGSSDFNMAGISDGNHSPGARNRVKALTSPRASPRPGTRAEKPRRDSGPMGLVTLSLDQVDPIIANEIIGSVLKHSAGLKINCIINNH</sequence>
<feature type="region of interest" description="Disordered" evidence="5">
    <location>
        <begin position="350"/>
        <end position="390"/>
    </location>
</feature>
<feature type="compositionally biased region" description="Acidic residues" evidence="5">
    <location>
        <begin position="192"/>
        <end position="201"/>
    </location>
</feature>
<dbReference type="GO" id="GO:0042796">
    <property type="term" value="P:snRNA transcription by RNA polymerase III"/>
    <property type="evidence" value="ECO:0007669"/>
    <property type="project" value="TreeGrafter"/>
</dbReference>
<evidence type="ECO:0000259" key="6">
    <source>
        <dbReference type="PROSITE" id="PS50090"/>
    </source>
</evidence>
<dbReference type="GeneID" id="85443377"/>
<accession>A0AAD8PLY3</accession>